<gene>
    <name evidence="2" type="ORF">ABVK25_010455</name>
</gene>
<reference evidence="2 3" key="1">
    <citation type="submission" date="2024-09" db="EMBL/GenBank/DDBJ databases">
        <title>Rethinking Asexuality: The Enigmatic Case of Functional Sexual Genes in Lepraria (Stereocaulaceae).</title>
        <authorList>
            <person name="Doellman M."/>
            <person name="Sun Y."/>
            <person name="Barcenas-Pena A."/>
            <person name="Lumbsch H.T."/>
            <person name="Grewe F."/>
        </authorList>
    </citation>
    <scope>NUCLEOTIDE SEQUENCE [LARGE SCALE GENOMIC DNA]</scope>
    <source>
        <strain evidence="2 3">Grewe 0041</strain>
    </source>
</reference>
<dbReference type="Proteomes" id="UP001590951">
    <property type="component" value="Unassembled WGS sequence"/>
</dbReference>
<evidence type="ECO:0000313" key="3">
    <source>
        <dbReference type="Proteomes" id="UP001590951"/>
    </source>
</evidence>
<feature type="region of interest" description="Disordered" evidence="1">
    <location>
        <begin position="1"/>
        <end position="91"/>
    </location>
</feature>
<keyword evidence="3" id="KW-1185">Reference proteome</keyword>
<protein>
    <submittedName>
        <fullName evidence="2">Uncharacterized protein</fullName>
    </submittedName>
</protein>
<proteinExistence type="predicted"/>
<accession>A0ABR4AWI3</accession>
<evidence type="ECO:0000256" key="1">
    <source>
        <dbReference type="SAM" id="MobiDB-lite"/>
    </source>
</evidence>
<dbReference type="EMBL" id="JBHFEH010000067">
    <property type="protein sequence ID" value="KAL2049277.1"/>
    <property type="molecule type" value="Genomic_DNA"/>
</dbReference>
<organism evidence="2 3">
    <name type="scientific">Lepraria finkii</name>
    <dbReference type="NCBI Taxonomy" id="1340010"/>
    <lineage>
        <taxon>Eukaryota</taxon>
        <taxon>Fungi</taxon>
        <taxon>Dikarya</taxon>
        <taxon>Ascomycota</taxon>
        <taxon>Pezizomycotina</taxon>
        <taxon>Lecanoromycetes</taxon>
        <taxon>OSLEUM clade</taxon>
        <taxon>Lecanoromycetidae</taxon>
        <taxon>Lecanorales</taxon>
        <taxon>Lecanorineae</taxon>
        <taxon>Stereocaulaceae</taxon>
        <taxon>Lepraria</taxon>
    </lineage>
</organism>
<evidence type="ECO:0000313" key="2">
    <source>
        <dbReference type="EMBL" id="KAL2049277.1"/>
    </source>
</evidence>
<name>A0ABR4AWI3_9LECA</name>
<comment type="caution">
    <text evidence="2">The sequence shown here is derived from an EMBL/GenBank/DDBJ whole genome shotgun (WGS) entry which is preliminary data.</text>
</comment>
<feature type="compositionally biased region" description="Low complexity" evidence="1">
    <location>
        <begin position="1"/>
        <end position="37"/>
    </location>
</feature>
<feature type="compositionally biased region" description="Basic and acidic residues" evidence="1">
    <location>
        <begin position="50"/>
        <end position="62"/>
    </location>
</feature>
<sequence>MSPTGNYPKYGNGNSYNGNSHNGNSYNNSSGNSYSGNKSTQQPAVIYGGSKKDKSKSSKESDSQYWQKSGQRAPAQSQSDAQMSYDSRYYR</sequence>
<feature type="compositionally biased region" description="Polar residues" evidence="1">
    <location>
        <begin position="64"/>
        <end position="85"/>
    </location>
</feature>